<keyword evidence="2" id="KW-1185">Reference proteome</keyword>
<comment type="caution">
    <text evidence="1">The sequence shown here is derived from an EMBL/GenBank/DDBJ whole genome shotgun (WGS) entry which is preliminary data.</text>
</comment>
<dbReference type="Proteomes" id="UP001186974">
    <property type="component" value="Unassembled WGS sequence"/>
</dbReference>
<protein>
    <submittedName>
        <fullName evidence="1">Uncharacterized protein</fullName>
    </submittedName>
</protein>
<evidence type="ECO:0000313" key="2">
    <source>
        <dbReference type="Proteomes" id="UP001186974"/>
    </source>
</evidence>
<dbReference type="EMBL" id="JAWDJW010004776">
    <property type="protein sequence ID" value="KAK3071988.1"/>
    <property type="molecule type" value="Genomic_DNA"/>
</dbReference>
<gene>
    <name evidence="1" type="ORF">LTS18_014737</name>
</gene>
<organism evidence="1 2">
    <name type="scientific">Coniosporium uncinatum</name>
    <dbReference type="NCBI Taxonomy" id="93489"/>
    <lineage>
        <taxon>Eukaryota</taxon>
        <taxon>Fungi</taxon>
        <taxon>Dikarya</taxon>
        <taxon>Ascomycota</taxon>
        <taxon>Pezizomycotina</taxon>
        <taxon>Dothideomycetes</taxon>
        <taxon>Dothideomycetes incertae sedis</taxon>
        <taxon>Coniosporium</taxon>
    </lineage>
</organism>
<evidence type="ECO:0000313" key="1">
    <source>
        <dbReference type="EMBL" id="KAK3071988.1"/>
    </source>
</evidence>
<proteinExistence type="predicted"/>
<accession>A0ACC3DH26</accession>
<reference evidence="1" key="1">
    <citation type="submission" date="2024-09" db="EMBL/GenBank/DDBJ databases">
        <title>Black Yeasts Isolated from many extreme environments.</title>
        <authorList>
            <person name="Coleine C."/>
            <person name="Stajich J.E."/>
            <person name="Selbmann L."/>
        </authorList>
    </citation>
    <scope>NUCLEOTIDE SEQUENCE</scope>
    <source>
        <strain evidence="1">CCFEE 5737</strain>
    </source>
</reference>
<name>A0ACC3DH26_9PEZI</name>
<sequence>MPQAKPKPSEIAAEAKRVYIPMAEKHYGNYGSVLYSDSSYLPVKPEARSRNRPRVAVMDGDAIDVALGWQTYNSQNSNSTTKIPVVNQANEKRAGGDWESGLLAPEESFARRSTLVRALTTPSSAYTTVPVSHYPIPQRGGMYSPSVVVFRDGPDQYDVWRHFDALPVISVAPVRRPKLDESGTRYSFQQEKDLMMEKMRTVLRIAAYCSHKAICLGAFGVGPIFRNPPRQVAKMWRDLLFHEEEFSGVFTDVVFAIENVPSSSSKEGSSDYEIFLEEFDPSKPEIF</sequence>
<feature type="non-terminal residue" evidence="1">
    <location>
        <position position="287"/>
    </location>
</feature>